<protein>
    <submittedName>
        <fullName evidence="1">Uncharacterized protein</fullName>
    </submittedName>
</protein>
<dbReference type="EMBL" id="JAEFCT010000006">
    <property type="protein sequence ID" value="MBK1444594.1"/>
    <property type="molecule type" value="Genomic_DNA"/>
</dbReference>
<evidence type="ECO:0000313" key="2">
    <source>
        <dbReference type="Proteomes" id="UP000660083"/>
    </source>
</evidence>
<reference evidence="1" key="1">
    <citation type="submission" date="2020-12" db="EMBL/GenBank/DDBJ databases">
        <authorList>
            <person name="Chopjitt P."/>
        </authorList>
    </citation>
    <scope>NUCLEOTIDE SEQUENCE</scope>
    <source>
        <strain evidence="1">AP1</strain>
    </source>
</reference>
<proteinExistence type="predicted"/>
<organism evidence="1 2">
    <name type="scientific">Acinetobacter pittii</name>
    <name type="common">Acinetobacter genomosp. 3</name>
    <dbReference type="NCBI Taxonomy" id="48296"/>
    <lineage>
        <taxon>Bacteria</taxon>
        <taxon>Pseudomonadati</taxon>
        <taxon>Pseudomonadota</taxon>
        <taxon>Gammaproteobacteria</taxon>
        <taxon>Moraxellales</taxon>
        <taxon>Moraxellaceae</taxon>
        <taxon>Acinetobacter</taxon>
        <taxon>Acinetobacter calcoaceticus/baumannii complex</taxon>
    </lineage>
</organism>
<gene>
    <name evidence="1" type="ORF">JDA50_09125</name>
</gene>
<comment type="caution">
    <text evidence="1">The sequence shown here is derived from an EMBL/GenBank/DDBJ whole genome shotgun (WGS) entry which is preliminary data.</text>
</comment>
<name>A0A8I1HC20_ACIPI</name>
<dbReference type="AlphaFoldDB" id="A0A8I1HC20"/>
<evidence type="ECO:0000313" key="1">
    <source>
        <dbReference type="EMBL" id="MBK1444594.1"/>
    </source>
</evidence>
<sequence>MNEELINTLVGVVVTAILAAIGYLVKKFWFEKTESTPDISNAHPPQQVEEKVDKNNIYELRQKIKILFIDDDTKFQTAKMLKNSGWQNTNIIKDCKNLNAPEILETDIFL</sequence>
<dbReference type="Proteomes" id="UP000660083">
    <property type="component" value="Unassembled WGS sequence"/>
</dbReference>
<dbReference type="RefSeq" id="WP_019767440.1">
    <property type="nucleotide sequence ID" value="NZ_BKCQ01000006.1"/>
</dbReference>
<accession>A0A8I1HC20</accession>